<feature type="transmembrane region" description="Helical" evidence="1">
    <location>
        <begin position="197"/>
        <end position="218"/>
    </location>
</feature>
<dbReference type="Proteomes" id="UP000249130">
    <property type="component" value="Unassembled WGS sequence"/>
</dbReference>
<accession>A0A327KWZ6</accession>
<feature type="transmembrane region" description="Helical" evidence="1">
    <location>
        <begin position="434"/>
        <end position="451"/>
    </location>
</feature>
<protein>
    <recommendedName>
        <fullName evidence="2">DUF112 domain-containing protein</fullName>
    </recommendedName>
</protein>
<dbReference type="AlphaFoldDB" id="A0A327KWZ6"/>
<feature type="transmembrane region" description="Helical" evidence="1">
    <location>
        <begin position="319"/>
        <end position="342"/>
    </location>
</feature>
<sequence length="503" mass="52509">MDTLLAVVADAFTPFHLSMMLAGVVIGLIIGAMPGLSSNLGIALMLPMTFGMDPISALILLTSLYTSAIYGGSFSAILLHTPGTSASAATAIDGFALTRKGEFNKAIRISTFASVVGGLSSAIALLAIAPPLSLLSLKFGPAEYFWLAVFGISVIGTLASGNMIKGLVSGAVGVAISTVGLDLDSGYPRFTFGFYDLQGGIGFVPAVIGLFSLSQALLMCEKPHNTIQEVDPTSGGKWRLLPTWAELKFTQATIWRSSIIGIIIGILPGAGGDIGSWTAYNEAKRFSKNDPDFGKGSIRGIAASESANNATTGGAIIPLLTLGIPGSPSAAILLGALVLHGMQPGRTLFTEHAHFTYTVCVGFLIANLVMGFVGMAMCRYMGVVARLPNTILIIAVTVLSIVGSYSLGNNIYDVYTMMAFGIIGYLMRKTGFSAAPMVLGMILGPLAEQGFRQAVQLADGPVLLHMVANPISWVLVSLIVLSVGSAAWLELSRSKLTDVMAEK</sequence>
<keyword evidence="4" id="KW-1185">Reference proteome</keyword>
<evidence type="ECO:0000259" key="2">
    <source>
        <dbReference type="Pfam" id="PF01970"/>
    </source>
</evidence>
<keyword evidence="1" id="KW-0472">Membrane</keyword>
<feature type="transmembrane region" description="Helical" evidence="1">
    <location>
        <begin position="144"/>
        <end position="164"/>
    </location>
</feature>
<dbReference type="PANTHER" id="PTHR35342:SF5">
    <property type="entry name" value="TRICARBOXYLIC TRANSPORT PROTEIN"/>
    <property type="match status" value="1"/>
</dbReference>
<dbReference type="OrthoDB" id="9806425at2"/>
<gene>
    <name evidence="3" type="ORF">CH341_17425</name>
</gene>
<evidence type="ECO:0000256" key="1">
    <source>
        <dbReference type="SAM" id="Phobius"/>
    </source>
</evidence>
<evidence type="ECO:0000313" key="4">
    <source>
        <dbReference type="Proteomes" id="UP000249130"/>
    </source>
</evidence>
<feature type="transmembrane region" description="Helical" evidence="1">
    <location>
        <begin position="109"/>
        <end position="132"/>
    </location>
</feature>
<organism evidence="3 4">
    <name type="scientific">Rhodoplanes roseus</name>
    <dbReference type="NCBI Taxonomy" id="29409"/>
    <lineage>
        <taxon>Bacteria</taxon>
        <taxon>Pseudomonadati</taxon>
        <taxon>Pseudomonadota</taxon>
        <taxon>Alphaproteobacteria</taxon>
        <taxon>Hyphomicrobiales</taxon>
        <taxon>Nitrobacteraceae</taxon>
        <taxon>Rhodoplanes</taxon>
    </lineage>
</organism>
<comment type="caution">
    <text evidence="3">The sequence shown here is derived from an EMBL/GenBank/DDBJ whole genome shotgun (WGS) entry which is preliminary data.</text>
</comment>
<feature type="transmembrane region" description="Helical" evidence="1">
    <location>
        <begin position="20"/>
        <end position="46"/>
    </location>
</feature>
<feature type="transmembrane region" description="Helical" evidence="1">
    <location>
        <begin position="387"/>
        <end position="405"/>
    </location>
</feature>
<keyword evidence="1" id="KW-0812">Transmembrane</keyword>
<dbReference type="EMBL" id="NPEX01000123">
    <property type="protein sequence ID" value="RAI42831.1"/>
    <property type="molecule type" value="Genomic_DNA"/>
</dbReference>
<feature type="transmembrane region" description="Helical" evidence="1">
    <location>
        <begin position="58"/>
        <end position="79"/>
    </location>
</feature>
<evidence type="ECO:0000313" key="3">
    <source>
        <dbReference type="EMBL" id="RAI42831.1"/>
    </source>
</evidence>
<dbReference type="Pfam" id="PF01970">
    <property type="entry name" value="TctA"/>
    <property type="match status" value="1"/>
</dbReference>
<feature type="transmembrane region" description="Helical" evidence="1">
    <location>
        <begin position="471"/>
        <end position="491"/>
    </location>
</feature>
<feature type="transmembrane region" description="Helical" evidence="1">
    <location>
        <begin position="354"/>
        <end position="375"/>
    </location>
</feature>
<proteinExistence type="predicted"/>
<keyword evidence="1" id="KW-1133">Transmembrane helix</keyword>
<name>A0A327KWZ6_9BRAD</name>
<dbReference type="InterPro" id="IPR002823">
    <property type="entry name" value="DUF112_TM"/>
</dbReference>
<dbReference type="RefSeq" id="WP_111420289.1">
    <property type="nucleotide sequence ID" value="NZ_NPEX01000123.1"/>
</dbReference>
<feature type="domain" description="DUF112" evidence="2">
    <location>
        <begin position="17"/>
        <end position="439"/>
    </location>
</feature>
<reference evidence="3 4" key="1">
    <citation type="submission" date="2017-07" db="EMBL/GenBank/DDBJ databases">
        <title>Draft Genome Sequences of Select Purple Nonsulfur Bacteria.</title>
        <authorList>
            <person name="Lasarre B."/>
            <person name="Mckinlay J.B."/>
        </authorList>
    </citation>
    <scope>NUCLEOTIDE SEQUENCE [LARGE SCALE GENOMIC DNA]</scope>
    <source>
        <strain evidence="3 4">DSM 5909</strain>
    </source>
</reference>
<dbReference type="PANTHER" id="PTHR35342">
    <property type="entry name" value="TRICARBOXYLIC TRANSPORT PROTEIN"/>
    <property type="match status" value="1"/>
</dbReference>